<evidence type="ECO:0000313" key="2">
    <source>
        <dbReference type="EMBL" id="KAK9813871.1"/>
    </source>
</evidence>
<dbReference type="Proteomes" id="UP001465755">
    <property type="component" value="Unassembled WGS sequence"/>
</dbReference>
<proteinExistence type="predicted"/>
<reference evidence="2 3" key="1">
    <citation type="journal article" date="2024" name="Nat. Commun.">
        <title>Phylogenomics reveals the evolutionary origins of lichenization in chlorophyte algae.</title>
        <authorList>
            <person name="Puginier C."/>
            <person name="Libourel C."/>
            <person name="Otte J."/>
            <person name="Skaloud P."/>
            <person name="Haon M."/>
            <person name="Grisel S."/>
            <person name="Petersen M."/>
            <person name="Berrin J.G."/>
            <person name="Delaux P.M."/>
            <person name="Dal Grande F."/>
            <person name="Keller J."/>
        </authorList>
    </citation>
    <scope>NUCLEOTIDE SEQUENCE [LARGE SCALE GENOMIC DNA]</scope>
    <source>
        <strain evidence="2 3">SAG 2036</strain>
    </source>
</reference>
<protein>
    <submittedName>
        <fullName evidence="2">Uncharacterized protein</fullName>
    </submittedName>
</protein>
<organism evidence="2 3">
    <name type="scientific">Symbiochloris irregularis</name>
    <dbReference type="NCBI Taxonomy" id="706552"/>
    <lineage>
        <taxon>Eukaryota</taxon>
        <taxon>Viridiplantae</taxon>
        <taxon>Chlorophyta</taxon>
        <taxon>core chlorophytes</taxon>
        <taxon>Trebouxiophyceae</taxon>
        <taxon>Trebouxiales</taxon>
        <taxon>Trebouxiaceae</taxon>
        <taxon>Symbiochloris</taxon>
    </lineage>
</organism>
<dbReference type="EMBL" id="JALJOQ010000002">
    <property type="protein sequence ID" value="KAK9813871.1"/>
    <property type="molecule type" value="Genomic_DNA"/>
</dbReference>
<gene>
    <name evidence="2" type="ORF">WJX73_002735</name>
</gene>
<keyword evidence="3" id="KW-1185">Reference proteome</keyword>
<feature type="region of interest" description="Disordered" evidence="1">
    <location>
        <begin position="41"/>
        <end position="75"/>
    </location>
</feature>
<accession>A0AAW1PZK9</accession>
<sequence>MLLSGSAFLGTVQVARGQARPQHAGRVASAAPPCCSYDQDVYERQRSTPSSAPLIRSPGPPPPPPPPPKAGGGNRRNLLAAFVAIAGVSAGYQLSQGGRQPDTASVGSNGARQRRWTYVDAKGSYDEATALRDLRRPILRVAGDTVEVLKTSDDNFLRMHVSGRDAHHVIMEGKMGEFYTLRASDKVDMRDLKSLLQYFSNPRWEMGMSRSAIQGDS</sequence>
<feature type="compositionally biased region" description="Pro residues" evidence="1">
    <location>
        <begin position="58"/>
        <end position="69"/>
    </location>
</feature>
<name>A0AAW1PZK9_9CHLO</name>
<dbReference type="AlphaFoldDB" id="A0AAW1PZK9"/>
<evidence type="ECO:0000256" key="1">
    <source>
        <dbReference type="SAM" id="MobiDB-lite"/>
    </source>
</evidence>
<evidence type="ECO:0000313" key="3">
    <source>
        <dbReference type="Proteomes" id="UP001465755"/>
    </source>
</evidence>
<comment type="caution">
    <text evidence="2">The sequence shown here is derived from an EMBL/GenBank/DDBJ whole genome shotgun (WGS) entry which is preliminary data.</text>
</comment>